<dbReference type="EMBL" id="BAABKN010000027">
    <property type="protein sequence ID" value="GAA4751604.1"/>
    <property type="molecule type" value="Genomic_DNA"/>
</dbReference>
<keyword evidence="2" id="KW-1185">Reference proteome</keyword>
<comment type="caution">
    <text evidence="1">The sequence shown here is derived from an EMBL/GenBank/DDBJ whole genome shotgun (WGS) entry which is preliminary data.</text>
</comment>
<accession>A0ABP8ZB28</accession>
<gene>
    <name evidence="1" type="ORF">GCM10023350_41070</name>
</gene>
<reference evidence="2" key="1">
    <citation type="journal article" date="2019" name="Int. J. Syst. Evol. Microbiol.">
        <title>The Global Catalogue of Microorganisms (GCM) 10K type strain sequencing project: providing services to taxonomists for standard genome sequencing and annotation.</title>
        <authorList>
            <consortium name="The Broad Institute Genomics Platform"/>
            <consortium name="The Broad Institute Genome Sequencing Center for Infectious Disease"/>
            <person name="Wu L."/>
            <person name="Ma J."/>
        </authorList>
    </citation>
    <scope>NUCLEOTIDE SEQUENCE [LARGE SCALE GENOMIC DNA]</scope>
    <source>
        <strain evidence="2">JCM 18532</strain>
    </source>
</reference>
<organism evidence="1 2">
    <name type="scientific">Nocardioides endophyticus</name>
    <dbReference type="NCBI Taxonomy" id="1353775"/>
    <lineage>
        <taxon>Bacteria</taxon>
        <taxon>Bacillati</taxon>
        <taxon>Actinomycetota</taxon>
        <taxon>Actinomycetes</taxon>
        <taxon>Propionibacteriales</taxon>
        <taxon>Nocardioidaceae</taxon>
        <taxon>Nocardioides</taxon>
    </lineage>
</organism>
<sequence>MTYRLSRLMSIASASYGGYALAQPAHLWQALHSDRKDQDGLELLARTYGVRDLAISSLAVFGRSDKTVRAAMILRITMDLGDAAVLGSRTENPDLRRKVLGITLGWAGLNAVALAIDTARSR</sequence>
<evidence type="ECO:0008006" key="3">
    <source>
        <dbReference type="Google" id="ProtNLM"/>
    </source>
</evidence>
<evidence type="ECO:0000313" key="2">
    <source>
        <dbReference type="Proteomes" id="UP001499882"/>
    </source>
</evidence>
<proteinExistence type="predicted"/>
<dbReference type="RefSeq" id="WP_345528855.1">
    <property type="nucleotide sequence ID" value="NZ_BAABKN010000027.1"/>
</dbReference>
<name>A0ABP8ZB28_9ACTN</name>
<dbReference type="Proteomes" id="UP001499882">
    <property type="component" value="Unassembled WGS sequence"/>
</dbReference>
<protein>
    <recommendedName>
        <fullName evidence="3">DUF4267 domain-containing protein</fullName>
    </recommendedName>
</protein>
<evidence type="ECO:0000313" key="1">
    <source>
        <dbReference type="EMBL" id="GAA4751604.1"/>
    </source>
</evidence>